<dbReference type="KEGG" id="aqu:109590534"/>
<keyword evidence="1" id="KW-0812">Transmembrane</keyword>
<keyword evidence="1" id="KW-1133">Transmembrane helix</keyword>
<accession>A0AAN0JYK1</accession>
<feature type="signal peptide" evidence="2">
    <location>
        <begin position="1"/>
        <end position="29"/>
    </location>
</feature>
<reference evidence="4" key="1">
    <citation type="journal article" date="2010" name="Nature">
        <title>The Amphimedon queenslandica genome and the evolution of animal complexity.</title>
        <authorList>
            <person name="Srivastava M."/>
            <person name="Simakov O."/>
            <person name="Chapman J."/>
            <person name="Fahey B."/>
            <person name="Gauthier M.E."/>
            <person name="Mitros T."/>
            <person name="Richards G.S."/>
            <person name="Conaco C."/>
            <person name="Dacre M."/>
            <person name="Hellsten U."/>
            <person name="Larroux C."/>
            <person name="Putnam N.H."/>
            <person name="Stanke M."/>
            <person name="Adamska M."/>
            <person name="Darling A."/>
            <person name="Degnan S.M."/>
            <person name="Oakley T.H."/>
            <person name="Plachetzki D.C."/>
            <person name="Zhai Y."/>
            <person name="Adamski M."/>
            <person name="Calcino A."/>
            <person name="Cummins S.F."/>
            <person name="Goodstein D.M."/>
            <person name="Harris C."/>
            <person name="Jackson D.J."/>
            <person name="Leys S.P."/>
            <person name="Shu S."/>
            <person name="Woodcroft B.J."/>
            <person name="Vervoort M."/>
            <person name="Kosik K.S."/>
            <person name="Manning G."/>
            <person name="Degnan B.M."/>
            <person name="Rokhsar D.S."/>
        </authorList>
    </citation>
    <scope>NUCLEOTIDE SEQUENCE [LARGE SCALE GENOMIC DNA]</scope>
</reference>
<evidence type="ECO:0000313" key="3">
    <source>
        <dbReference type="EnsemblMetazoa" id="XP_019861989.1"/>
    </source>
</evidence>
<feature type="chain" id="PRO_5042880320" description="Fibronectin type-III domain-containing protein" evidence="2">
    <location>
        <begin position="30"/>
        <end position="443"/>
    </location>
</feature>
<evidence type="ECO:0000313" key="4">
    <source>
        <dbReference type="Proteomes" id="UP000007879"/>
    </source>
</evidence>
<dbReference type="GeneID" id="109590534"/>
<protein>
    <recommendedName>
        <fullName evidence="5">Fibronectin type-III domain-containing protein</fullName>
    </recommendedName>
</protein>
<keyword evidence="1" id="KW-0472">Membrane</keyword>
<dbReference type="RefSeq" id="XP_019861989.1">
    <property type="nucleotide sequence ID" value="XM_020006430.1"/>
</dbReference>
<dbReference type="EnsemblMetazoa" id="XM_020006430.1">
    <property type="protein sequence ID" value="XP_019861989.1"/>
    <property type="gene ID" value="LOC109590534"/>
</dbReference>
<evidence type="ECO:0000256" key="2">
    <source>
        <dbReference type="SAM" id="SignalP"/>
    </source>
</evidence>
<organism evidence="3 4">
    <name type="scientific">Amphimedon queenslandica</name>
    <name type="common">Sponge</name>
    <dbReference type="NCBI Taxonomy" id="400682"/>
    <lineage>
        <taxon>Eukaryota</taxon>
        <taxon>Metazoa</taxon>
        <taxon>Porifera</taxon>
        <taxon>Demospongiae</taxon>
        <taxon>Heteroscleromorpha</taxon>
        <taxon>Haplosclerida</taxon>
        <taxon>Niphatidae</taxon>
        <taxon>Amphimedon</taxon>
    </lineage>
</organism>
<evidence type="ECO:0008006" key="5">
    <source>
        <dbReference type="Google" id="ProtNLM"/>
    </source>
</evidence>
<proteinExistence type="predicted"/>
<name>A0AAN0JYK1_AMPQE</name>
<dbReference type="Proteomes" id="UP000007879">
    <property type="component" value="Unassembled WGS sequence"/>
</dbReference>
<sequence length="443" mass="48395">MMAAFTTSFSLSLLVFVIFVLASWGAVSSTQSCSDLAYDDSCGDDGPKASQLLRYDKVQCHSGGEAVSVAWSTNTSGDSAAEDSSITLEYTCYVNESKVSDFIQYFSKDLNHSSLITKSEVFPFADYCVFSGCISYDDCWYNMSTFVNRTCRNDLQTSSEVISSSSEVLIQSSSNVAQQSILPIIVTSTVTECKLIDCISIALHLHLIASMLTSSFARESHTTIKSESISNPLGTSSSYYATSLKASPSSLPPPFLPTSPFPETIDPVIATTLTAGLAFLILLVFVIIMLILLSVGYWRRYNKRRDEEEPYYIPSLDLKSDYTFIELGASTLSIVTVIQDLQPPPPAAREKVPLLNIVPAQKNISNVTNNKLLPESQTDDKQKLEATFIRDREQSCKSLSTSEEDCSISISSTDNINKMKLLSLASSTDSGFTNGTASTDDEK</sequence>
<dbReference type="AlphaFoldDB" id="A0AAN0JYK1"/>
<reference evidence="3" key="2">
    <citation type="submission" date="2024-06" db="UniProtKB">
        <authorList>
            <consortium name="EnsemblMetazoa"/>
        </authorList>
    </citation>
    <scope>IDENTIFICATION</scope>
</reference>
<keyword evidence="2" id="KW-0732">Signal</keyword>
<feature type="transmembrane region" description="Helical" evidence="1">
    <location>
        <begin position="277"/>
        <end position="298"/>
    </location>
</feature>
<evidence type="ECO:0000256" key="1">
    <source>
        <dbReference type="SAM" id="Phobius"/>
    </source>
</evidence>
<keyword evidence="4" id="KW-1185">Reference proteome</keyword>